<dbReference type="AlphaFoldDB" id="A0A8T0WRG6"/>
<dbReference type="EMBL" id="CM029038">
    <property type="protein sequence ID" value="KAG2649578.1"/>
    <property type="molecule type" value="Genomic_DNA"/>
</dbReference>
<feature type="compositionally biased region" description="Acidic residues" evidence="1">
    <location>
        <begin position="148"/>
        <end position="171"/>
    </location>
</feature>
<comment type="caution">
    <text evidence="2">The sequence shown here is derived from an EMBL/GenBank/DDBJ whole genome shotgun (WGS) entry which is preliminary data.</text>
</comment>
<reference evidence="2" key="1">
    <citation type="submission" date="2020-05" db="EMBL/GenBank/DDBJ databases">
        <title>WGS assembly of Panicum virgatum.</title>
        <authorList>
            <person name="Lovell J.T."/>
            <person name="Jenkins J."/>
            <person name="Shu S."/>
            <person name="Juenger T.E."/>
            <person name="Schmutz J."/>
        </authorList>
    </citation>
    <scope>NUCLEOTIDE SEQUENCE</scope>
    <source>
        <strain evidence="2">AP13</strain>
    </source>
</reference>
<feature type="region of interest" description="Disordered" evidence="1">
    <location>
        <begin position="139"/>
        <end position="171"/>
    </location>
</feature>
<evidence type="ECO:0008006" key="4">
    <source>
        <dbReference type="Google" id="ProtNLM"/>
    </source>
</evidence>
<sequence length="171" mass="19640">MDVQIDEHNVAPATRAPEVVVVDDQDQEDEEDKDQVHLTGNRKKKCTSDVWNYFTKKIEIVEVDGKQYEQLWGYCDFPKCKQRYRAEGIHGTTRFKNHLRSAHGIVKGQQQLNVDSRIVGSIVNDLDVETLSISMANKLKVEDKNKEGDEEQNEDGDMESDPDIMNDEDEL</sequence>
<organism evidence="2 3">
    <name type="scientific">Panicum virgatum</name>
    <name type="common">Blackwell switchgrass</name>
    <dbReference type="NCBI Taxonomy" id="38727"/>
    <lineage>
        <taxon>Eukaryota</taxon>
        <taxon>Viridiplantae</taxon>
        <taxon>Streptophyta</taxon>
        <taxon>Embryophyta</taxon>
        <taxon>Tracheophyta</taxon>
        <taxon>Spermatophyta</taxon>
        <taxon>Magnoliopsida</taxon>
        <taxon>Liliopsida</taxon>
        <taxon>Poales</taxon>
        <taxon>Poaceae</taxon>
        <taxon>PACMAD clade</taxon>
        <taxon>Panicoideae</taxon>
        <taxon>Panicodae</taxon>
        <taxon>Paniceae</taxon>
        <taxon>Panicinae</taxon>
        <taxon>Panicum</taxon>
        <taxon>Panicum sect. Hiantes</taxon>
    </lineage>
</organism>
<name>A0A8T0WRG6_PANVG</name>
<accession>A0A8T0WRG6</accession>
<protein>
    <recommendedName>
        <fullName evidence="4">BED-type domain-containing protein</fullName>
    </recommendedName>
</protein>
<evidence type="ECO:0000256" key="1">
    <source>
        <dbReference type="SAM" id="MobiDB-lite"/>
    </source>
</evidence>
<evidence type="ECO:0000313" key="2">
    <source>
        <dbReference type="EMBL" id="KAG2649578.1"/>
    </source>
</evidence>
<dbReference type="Proteomes" id="UP000823388">
    <property type="component" value="Chromosome 1N"/>
</dbReference>
<keyword evidence="3" id="KW-1185">Reference proteome</keyword>
<dbReference type="SMART" id="SM00614">
    <property type="entry name" value="ZnF_BED"/>
    <property type="match status" value="1"/>
</dbReference>
<proteinExistence type="predicted"/>
<gene>
    <name evidence="2" type="ORF">PVAP13_1NG120338</name>
</gene>
<evidence type="ECO:0000313" key="3">
    <source>
        <dbReference type="Proteomes" id="UP000823388"/>
    </source>
</evidence>